<reference evidence="3 4" key="1">
    <citation type="journal article" date="2022" name="Int. J. Syst. Evol. Microbiol.">
        <title>Prevotella herbatica sp. nov., a plant polysaccharide-decomposing anaerobic bacterium isolated from a methanogenic reactor.</title>
        <authorList>
            <person name="Uek A."/>
            <person name="Tonouchi A."/>
            <person name="Kaku N."/>
            <person name="Ueki K."/>
        </authorList>
    </citation>
    <scope>NUCLEOTIDE SEQUENCE [LARGE SCALE GENOMIC DNA]</scope>
    <source>
        <strain evidence="3 4">WR041</strain>
    </source>
</reference>
<dbReference type="EMBL" id="AP024484">
    <property type="protein sequence ID" value="BCS84997.1"/>
    <property type="molecule type" value="Genomic_DNA"/>
</dbReference>
<feature type="domain" description="Acyltransferase 3" evidence="2">
    <location>
        <begin position="14"/>
        <end position="361"/>
    </location>
</feature>
<feature type="transmembrane region" description="Helical" evidence="1">
    <location>
        <begin position="251"/>
        <end position="270"/>
    </location>
</feature>
<feature type="transmembrane region" description="Helical" evidence="1">
    <location>
        <begin position="282"/>
        <end position="303"/>
    </location>
</feature>
<accession>A0ABN6EGL2</accession>
<dbReference type="PANTHER" id="PTHR23028:SF134">
    <property type="entry name" value="PUTATIVE (AFU_ORTHOLOGUE AFUA_4G08520)-RELATED"/>
    <property type="match status" value="1"/>
</dbReference>
<feature type="transmembrane region" description="Helical" evidence="1">
    <location>
        <begin position="346"/>
        <end position="367"/>
    </location>
</feature>
<dbReference type="PANTHER" id="PTHR23028">
    <property type="entry name" value="ACETYLTRANSFERASE"/>
    <property type="match status" value="1"/>
</dbReference>
<gene>
    <name evidence="3" type="ORF">prwr041_08900</name>
</gene>
<evidence type="ECO:0000313" key="4">
    <source>
        <dbReference type="Proteomes" id="UP001319045"/>
    </source>
</evidence>
<keyword evidence="3" id="KW-0012">Acyltransferase</keyword>
<feature type="transmembrane region" description="Helical" evidence="1">
    <location>
        <begin position="12"/>
        <end position="32"/>
    </location>
</feature>
<name>A0ABN6EGL2_9BACT</name>
<feature type="transmembrane region" description="Helical" evidence="1">
    <location>
        <begin position="47"/>
        <end position="66"/>
    </location>
</feature>
<feature type="transmembrane region" description="Helical" evidence="1">
    <location>
        <begin position="177"/>
        <end position="195"/>
    </location>
</feature>
<organism evidence="3 4">
    <name type="scientific">Prevotella herbatica</name>
    <dbReference type="NCBI Taxonomy" id="2801997"/>
    <lineage>
        <taxon>Bacteria</taxon>
        <taxon>Pseudomonadati</taxon>
        <taxon>Bacteroidota</taxon>
        <taxon>Bacteroidia</taxon>
        <taxon>Bacteroidales</taxon>
        <taxon>Prevotellaceae</taxon>
        <taxon>Prevotella</taxon>
    </lineage>
</organism>
<evidence type="ECO:0000259" key="2">
    <source>
        <dbReference type="Pfam" id="PF01757"/>
    </source>
</evidence>
<dbReference type="InterPro" id="IPR002656">
    <property type="entry name" value="Acyl_transf_3_dom"/>
</dbReference>
<keyword evidence="1" id="KW-1133">Transmembrane helix</keyword>
<feature type="transmembrane region" description="Helical" evidence="1">
    <location>
        <begin position="315"/>
        <end position="334"/>
    </location>
</feature>
<evidence type="ECO:0000256" key="1">
    <source>
        <dbReference type="SAM" id="Phobius"/>
    </source>
</evidence>
<dbReference type="InterPro" id="IPR050879">
    <property type="entry name" value="Acyltransferase_3"/>
</dbReference>
<proteinExistence type="predicted"/>
<dbReference type="GO" id="GO:0016746">
    <property type="term" value="F:acyltransferase activity"/>
    <property type="evidence" value="ECO:0007669"/>
    <property type="project" value="UniProtKB-KW"/>
</dbReference>
<feature type="transmembrane region" description="Helical" evidence="1">
    <location>
        <begin position="116"/>
        <end position="133"/>
    </location>
</feature>
<protein>
    <submittedName>
        <fullName evidence="3">Acyltransferase</fullName>
    </submittedName>
</protein>
<evidence type="ECO:0000313" key="3">
    <source>
        <dbReference type="EMBL" id="BCS84997.1"/>
    </source>
</evidence>
<keyword evidence="1" id="KW-0812">Transmembrane</keyword>
<dbReference type="Pfam" id="PF01757">
    <property type="entry name" value="Acyl_transf_3"/>
    <property type="match status" value="1"/>
</dbReference>
<sequence length="382" mass="43371">MASTYLASKPRYEILDGLRGVAAMIVVAFHLFETYSKGPVFQILNHGYLAVDFFFVLSGFVIGYAYDDRWNKMTTWGFFKRRLVRLHPMVIMGTALGALLFYFSDCSGFPLISKTSWQELIMMMLFAFTMLPATTKMDIRGWGETNPLNGPAWSLQWEYIANILYATIIRHFSKTMLAIFLVFAAFLTLNLTMNWDVLNVLQTRNYAAYTVIGGWSLTPDKICIGASRLLYPVFAGLLLSRINKLIKVRAGFWWCSLLIAALLVMPRIGGTDKMWMNGIYESTTIIVLFPLIVSMGAGSNVSGRSVTVCKFFGEISYPLYIIHYPLVYLQVAWMRSHPDAPLGVHIFVSISVFAMAIAVAYACLKLYDIPVRNWLKKNWLMK</sequence>
<dbReference type="RefSeq" id="WP_207155168.1">
    <property type="nucleotide sequence ID" value="NZ_AP024484.1"/>
</dbReference>
<keyword evidence="3" id="KW-0808">Transferase</keyword>
<dbReference type="Proteomes" id="UP001319045">
    <property type="component" value="Chromosome"/>
</dbReference>
<keyword evidence="4" id="KW-1185">Reference proteome</keyword>
<feature type="transmembrane region" description="Helical" evidence="1">
    <location>
        <begin position="86"/>
        <end position="104"/>
    </location>
</feature>
<keyword evidence="1" id="KW-0472">Membrane</keyword>